<accession>A0A2H0W9D5</accession>
<dbReference type="InterPro" id="IPR011109">
    <property type="entry name" value="DNA_bind_recombinase_dom"/>
</dbReference>
<dbReference type="InterPro" id="IPR050639">
    <property type="entry name" value="SSR_resolvase"/>
</dbReference>
<dbReference type="EMBL" id="PEZT01000013">
    <property type="protein sequence ID" value="PIS09262.1"/>
    <property type="molecule type" value="Genomic_DNA"/>
</dbReference>
<dbReference type="Pfam" id="PF00239">
    <property type="entry name" value="Resolvase"/>
    <property type="match status" value="1"/>
</dbReference>
<evidence type="ECO:0000313" key="7">
    <source>
        <dbReference type="Proteomes" id="UP000230093"/>
    </source>
</evidence>
<evidence type="ECO:0008006" key="8">
    <source>
        <dbReference type="Google" id="ProtNLM"/>
    </source>
</evidence>
<keyword evidence="3" id="KW-0175">Coiled coil</keyword>
<keyword evidence="1" id="KW-0238">DNA-binding</keyword>
<dbReference type="PROSITE" id="PS51737">
    <property type="entry name" value="RECOMBINASE_DNA_BIND"/>
    <property type="match status" value="1"/>
</dbReference>
<dbReference type="SMART" id="SM00857">
    <property type="entry name" value="Resolvase"/>
    <property type="match status" value="1"/>
</dbReference>
<dbReference type="Gene3D" id="3.40.50.1390">
    <property type="entry name" value="Resolvase, N-terminal catalytic domain"/>
    <property type="match status" value="1"/>
</dbReference>
<dbReference type="Proteomes" id="UP000230093">
    <property type="component" value="Unassembled WGS sequence"/>
</dbReference>
<organism evidence="6 7">
    <name type="scientific">Candidatus Beckwithbacteria bacterium CG10_big_fil_rev_8_21_14_0_10_34_10</name>
    <dbReference type="NCBI Taxonomy" id="1974495"/>
    <lineage>
        <taxon>Bacteria</taxon>
        <taxon>Candidatus Beckwithiibacteriota</taxon>
    </lineage>
</organism>
<proteinExistence type="predicted"/>
<dbReference type="InterPro" id="IPR006119">
    <property type="entry name" value="Resolv_N"/>
</dbReference>
<evidence type="ECO:0000256" key="2">
    <source>
        <dbReference type="ARBA" id="ARBA00023172"/>
    </source>
</evidence>
<dbReference type="InterPro" id="IPR025827">
    <property type="entry name" value="Zn_ribbon_recom_dom"/>
</dbReference>
<dbReference type="CDD" id="cd00338">
    <property type="entry name" value="Ser_Recombinase"/>
    <property type="match status" value="1"/>
</dbReference>
<dbReference type="GO" id="GO:0000150">
    <property type="term" value="F:DNA strand exchange activity"/>
    <property type="evidence" value="ECO:0007669"/>
    <property type="project" value="InterPro"/>
</dbReference>
<dbReference type="SUPFAM" id="SSF53041">
    <property type="entry name" value="Resolvase-like"/>
    <property type="match status" value="1"/>
</dbReference>
<dbReference type="InterPro" id="IPR036162">
    <property type="entry name" value="Resolvase-like_N_sf"/>
</dbReference>
<reference evidence="7" key="1">
    <citation type="submission" date="2017-09" db="EMBL/GenBank/DDBJ databases">
        <title>Depth-based differentiation of microbial function through sediment-hosted aquifers and enrichment of novel symbionts in the deep terrestrial subsurface.</title>
        <authorList>
            <person name="Probst A.J."/>
            <person name="Ladd B."/>
            <person name="Jarett J.K."/>
            <person name="Geller-Mcgrath D.E."/>
            <person name="Sieber C.M.K."/>
            <person name="Emerson J.B."/>
            <person name="Anantharaman K."/>
            <person name="Thomas B.C."/>
            <person name="Malmstrom R."/>
            <person name="Stieglmeier M."/>
            <person name="Klingl A."/>
            <person name="Woyke T."/>
            <person name="Ryan C.M."/>
            <person name="Banfield J.F."/>
        </authorList>
    </citation>
    <scope>NUCLEOTIDE SEQUENCE [LARGE SCALE GENOMIC DNA]</scope>
</reference>
<dbReference type="InterPro" id="IPR038109">
    <property type="entry name" value="DNA_bind_recomb_sf"/>
</dbReference>
<dbReference type="PANTHER" id="PTHR30461">
    <property type="entry name" value="DNA-INVERTASE FROM LAMBDOID PROPHAGE"/>
    <property type="match status" value="1"/>
</dbReference>
<feature type="domain" description="Resolvase/invertase-type recombinase catalytic" evidence="4">
    <location>
        <begin position="4"/>
        <end position="152"/>
    </location>
</feature>
<dbReference type="Pfam" id="PF13408">
    <property type="entry name" value="Zn_ribbon_recom"/>
    <property type="match status" value="1"/>
</dbReference>
<dbReference type="PANTHER" id="PTHR30461:SF2">
    <property type="entry name" value="SERINE RECOMBINASE PINE-RELATED"/>
    <property type="match status" value="1"/>
</dbReference>
<evidence type="ECO:0000256" key="1">
    <source>
        <dbReference type="ARBA" id="ARBA00023125"/>
    </source>
</evidence>
<evidence type="ECO:0000256" key="3">
    <source>
        <dbReference type="SAM" id="Coils"/>
    </source>
</evidence>
<sequence length="505" mass="58771">MENKAVIYTRVSDPSQIENNSLEVQEQSCRKFAQAKGLTIIKIFKEEGKSAKHVNTRPALRDCLNFCSTKKNQVSALVVYKFDRFSRNLEEGLATISLLAKYNIEVLSVIEDVEQNPMGRAIRNIMMTVGQLDNELKGERVKDNMLACFRKGFWPFKCPIGYQRKYQTKEQNKGLPPIKEPNLAPIIERMFHKAKSGIYNKTQLAKIMNGEGFGDYYKSKASHKIVDKILKRTFYYGYMYSPKWNEYSWGEHKPLIDESTWNRAYQAVIMKKKNYTYQDDELYPLKGILRCEKCGGLMTTCPSKGRNGKVFYYECGNRDCRKIRIQAKEVHGQFNQLLKQIQPSSRVIILFNQMVFKEWDKGINQAKKEARVIENRIAELKKELTSIRKAKDDGTYSPKEAKEEARKIRQEIRVSEVEKSDFKVEQYDTEIVREFTKQFLINLQKLWKKLDLPKKQTLQNKIFPNGILCLRDKTIRTVNLSPSFRLIKALATKKGRNVTPQGIEP</sequence>
<feature type="coiled-coil region" evidence="3">
    <location>
        <begin position="363"/>
        <end position="390"/>
    </location>
</feature>
<name>A0A2H0W9D5_9BACT</name>
<dbReference type="GO" id="GO:0003677">
    <property type="term" value="F:DNA binding"/>
    <property type="evidence" value="ECO:0007669"/>
    <property type="project" value="UniProtKB-KW"/>
</dbReference>
<dbReference type="PROSITE" id="PS51736">
    <property type="entry name" value="RECOMBINASES_3"/>
    <property type="match status" value="1"/>
</dbReference>
<dbReference type="Pfam" id="PF07508">
    <property type="entry name" value="Recombinase"/>
    <property type="match status" value="1"/>
</dbReference>
<evidence type="ECO:0000259" key="4">
    <source>
        <dbReference type="PROSITE" id="PS51736"/>
    </source>
</evidence>
<dbReference type="AlphaFoldDB" id="A0A2H0W9D5"/>
<feature type="domain" description="Recombinase" evidence="5">
    <location>
        <begin position="159"/>
        <end position="274"/>
    </location>
</feature>
<protein>
    <recommendedName>
        <fullName evidence="8">Resolvase/invertase-type recombinase catalytic domain-containing protein</fullName>
    </recommendedName>
</protein>
<dbReference type="Gene3D" id="3.90.1750.20">
    <property type="entry name" value="Putative Large Serine Recombinase, Chain B, Domain 2"/>
    <property type="match status" value="1"/>
</dbReference>
<keyword evidence="2" id="KW-0233">DNA recombination</keyword>
<comment type="caution">
    <text evidence="6">The sequence shown here is derived from an EMBL/GenBank/DDBJ whole genome shotgun (WGS) entry which is preliminary data.</text>
</comment>
<gene>
    <name evidence="6" type="ORF">COT75_02390</name>
</gene>
<evidence type="ECO:0000259" key="5">
    <source>
        <dbReference type="PROSITE" id="PS51737"/>
    </source>
</evidence>
<evidence type="ECO:0000313" key="6">
    <source>
        <dbReference type="EMBL" id="PIS09262.1"/>
    </source>
</evidence>